<dbReference type="Proteomes" id="UP000814140">
    <property type="component" value="Unassembled WGS sequence"/>
</dbReference>
<keyword evidence="2" id="KW-1185">Reference proteome</keyword>
<reference evidence="1" key="1">
    <citation type="submission" date="2021-03" db="EMBL/GenBank/DDBJ databases">
        <authorList>
            <consortium name="DOE Joint Genome Institute"/>
            <person name="Ahrendt S."/>
            <person name="Looney B.P."/>
            <person name="Miyauchi S."/>
            <person name="Morin E."/>
            <person name="Drula E."/>
            <person name="Courty P.E."/>
            <person name="Chicoki N."/>
            <person name="Fauchery L."/>
            <person name="Kohler A."/>
            <person name="Kuo A."/>
            <person name="Labutti K."/>
            <person name="Pangilinan J."/>
            <person name="Lipzen A."/>
            <person name="Riley R."/>
            <person name="Andreopoulos W."/>
            <person name="He G."/>
            <person name="Johnson J."/>
            <person name="Barry K.W."/>
            <person name="Grigoriev I.V."/>
            <person name="Nagy L."/>
            <person name="Hibbett D."/>
            <person name="Henrissat B."/>
            <person name="Matheny P.B."/>
            <person name="Labbe J."/>
            <person name="Martin F."/>
        </authorList>
    </citation>
    <scope>NUCLEOTIDE SEQUENCE</scope>
    <source>
        <strain evidence="1">HHB10654</strain>
    </source>
</reference>
<accession>A0ACB8T676</accession>
<protein>
    <submittedName>
        <fullName evidence="1">Uncharacterized protein</fullName>
    </submittedName>
</protein>
<dbReference type="EMBL" id="MU277200">
    <property type="protein sequence ID" value="KAI0064038.1"/>
    <property type="molecule type" value="Genomic_DNA"/>
</dbReference>
<name>A0ACB8T676_9AGAM</name>
<comment type="caution">
    <text evidence="1">The sequence shown here is derived from an EMBL/GenBank/DDBJ whole genome shotgun (WGS) entry which is preliminary data.</text>
</comment>
<organism evidence="1 2">
    <name type="scientific">Artomyces pyxidatus</name>
    <dbReference type="NCBI Taxonomy" id="48021"/>
    <lineage>
        <taxon>Eukaryota</taxon>
        <taxon>Fungi</taxon>
        <taxon>Dikarya</taxon>
        <taxon>Basidiomycota</taxon>
        <taxon>Agaricomycotina</taxon>
        <taxon>Agaricomycetes</taxon>
        <taxon>Russulales</taxon>
        <taxon>Auriscalpiaceae</taxon>
        <taxon>Artomyces</taxon>
    </lineage>
</organism>
<evidence type="ECO:0000313" key="1">
    <source>
        <dbReference type="EMBL" id="KAI0064038.1"/>
    </source>
</evidence>
<evidence type="ECO:0000313" key="2">
    <source>
        <dbReference type="Proteomes" id="UP000814140"/>
    </source>
</evidence>
<proteinExistence type="predicted"/>
<reference evidence="1" key="2">
    <citation type="journal article" date="2022" name="New Phytol.">
        <title>Evolutionary transition to the ectomycorrhizal habit in the genomes of a hyperdiverse lineage of mushroom-forming fungi.</title>
        <authorList>
            <person name="Looney B."/>
            <person name="Miyauchi S."/>
            <person name="Morin E."/>
            <person name="Drula E."/>
            <person name="Courty P.E."/>
            <person name="Kohler A."/>
            <person name="Kuo A."/>
            <person name="LaButti K."/>
            <person name="Pangilinan J."/>
            <person name="Lipzen A."/>
            <person name="Riley R."/>
            <person name="Andreopoulos W."/>
            <person name="He G."/>
            <person name="Johnson J."/>
            <person name="Nolan M."/>
            <person name="Tritt A."/>
            <person name="Barry K.W."/>
            <person name="Grigoriev I.V."/>
            <person name="Nagy L.G."/>
            <person name="Hibbett D."/>
            <person name="Henrissat B."/>
            <person name="Matheny P.B."/>
            <person name="Labbe J."/>
            <person name="Martin F.M."/>
        </authorList>
    </citation>
    <scope>NUCLEOTIDE SEQUENCE</scope>
    <source>
        <strain evidence="1">HHB10654</strain>
    </source>
</reference>
<sequence length="79" mass="8391">MTRNSPPETHKALSVLSLGHPSFAAIPTTLTRLDLLSLSTSTEPPTPFDTADLPSRPAEHALPDRPLNRCLPAPVVGVV</sequence>
<gene>
    <name evidence="1" type="ORF">BV25DRAFT_1823541</name>
</gene>